<evidence type="ECO:0000313" key="4">
    <source>
        <dbReference type="Proteomes" id="UP000607653"/>
    </source>
</evidence>
<dbReference type="Proteomes" id="UP000607653">
    <property type="component" value="Unassembled WGS sequence"/>
</dbReference>
<keyword evidence="2" id="KW-0812">Transmembrane</keyword>
<organism evidence="3 4">
    <name type="scientific">Nelumbo nucifera</name>
    <name type="common">Sacred lotus</name>
    <dbReference type="NCBI Taxonomy" id="4432"/>
    <lineage>
        <taxon>Eukaryota</taxon>
        <taxon>Viridiplantae</taxon>
        <taxon>Streptophyta</taxon>
        <taxon>Embryophyta</taxon>
        <taxon>Tracheophyta</taxon>
        <taxon>Spermatophyta</taxon>
        <taxon>Magnoliopsida</taxon>
        <taxon>Proteales</taxon>
        <taxon>Nelumbonaceae</taxon>
        <taxon>Nelumbo</taxon>
    </lineage>
</organism>
<keyword evidence="2" id="KW-1133">Transmembrane helix</keyword>
<reference evidence="3 4" key="1">
    <citation type="journal article" date="2020" name="Mol. Biol. Evol.">
        <title>Distinct Expression and Methylation Patterns for Genes with Different Fates following a Single Whole-Genome Duplication in Flowering Plants.</title>
        <authorList>
            <person name="Shi T."/>
            <person name="Rahmani R.S."/>
            <person name="Gugger P.F."/>
            <person name="Wang M."/>
            <person name="Li H."/>
            <person name="Zhang Y."/>
            <person name="Li Z."/>
            <person name="Wang Q."/>
            <person name="Van de Peer Y."/>
            <person name="Marchal K."/>
            <person name="Chen J."/>
        </authorList>
    </citation>
    <scope>NUCLEOTIDE SEQUENCE [LARGE SCALE GENOMIC DNA]</scope>
    <source>
        <tissue evidence="3">Leaf</tissue>
    </source>
</reference>
<evidence type="ECO:0000313" key="3">
    <source>
        <dbReference type="EMBL" id="DAD29007.1"/>
    </source>
</evidence>
<feature type="compositionally biased region" description="Basic and acidic residues" evidence="1">
    <location>
        <begin position="70"/>
        <end position="88"/>
    </location>
</feature>
<proteinExistence type="predicted"/>
<sequence length="198" mass="22166">MKISIIFGVKLYNGQIASALSLSFPGNHFTREWYKTLHHFFLSQGATAPSPFPHLHLRLLLLSGWCGTSRKSDDEKHDEKSDGKKTEDSGTVGQPKPETKSRLSVEGRSLLLSAVKLFFFILLLFLNFKATISVFIFNSSKKSNFCKFGLTSVPSDRSASFQGDLSRISDESSSSTWFFCASFRPFLKHEKKGVGENI</sequence>
<keyword evidence="2" id="KW-0472">Membrane</keyword>
<keyword evidence="4" id="KW-1185">Reference proteome</keyword>
<dbReference type="EMBL" id="DUZY01000002">
    <property type="protein sequence ID" value="DAD29007.1"/>
    <property type="molecule type" value="Genomic_DNA"/>
</dbReference>
<evidence type="ECO:0008006" key="5">
    <source>
        <dbReference type="Google" id="ProtNLM"/>
    </source>
</evidence>
<name>A0A822Y9B9_NELNU</name>
<gene>
    <name evidence="3" type="ORF">HUJ06_030475</name>
</gene>
<evidence type="ECO:0000256" key="1">
    <source>
        <dbReference type="SAM" id="MobiDB-lite"/>
    </source>
</evidence>
<evidence type="ECO:0000256" key="2">
    <source>
        <dbReference type="SAM" id="Phobius"/>
    </source>
</evidence>
<comment type="caution">
    <text evidence="3">The sequence shown here is derived from an EMBL/GenBank/DDBJ whole genome shotgun (WGS) entry which is preliminary data.</text>
</comment>
<accession>A0A822Y9B9</accession>
<dbReference type="AlphaFoldDB" id="A0A822Y9B9"/>
<feature type="transmembrane region" description="Helical" evidence="2">
    <location>
        <begin position="110"/>
        <end position="137"/>
    </location>
</feature>
<protein>
    <recommendedName>
        <fullName evidence="5">Transmembrane protein</fullName>
    </recommendedName>
</protein>
<feature type="region of interest" description="Disordered" evidence="1">
    <location>
        <begin position="70"/>
        <end position="100"/>
    </location>
</feature>